<dbReference type="RefSeq" id="WP_196261879.1">
    <property type="nucleotide sequence ID" value="NZ_JADQDN010000001.1"/>
</dbReference>
<comment type="caution">
    <text evidence="1">The sequence shown here is derived from an EMBL/GenBank/DDBJ whole genome shotgun (WGS) entry which is preliminary data.</text>
</comment>
<evidence type="ECO:0000313" key="1">
    <source>
        <dbReference type="EMBL" id="MBF9194438.1"/>
    </source>
</evidence>
<accession>A0ABS0HLT7</accession>
<dbReference type="EMBL" id="JADQDN010000001">
    <property type="protein sequence ID" value="MBF9194438.1"/>
    <property type="molecule type" value="Genomic_DNA"/>
</dbReference>
<reference evidence="1 2" key="1">
    <citation type="submission" date="2020-11" db="EMBL/GenBank/DDBJ databases">
        <authorList>
            <person name="Kim M.K."/>
        </authorList>
    </citation>
    <scope>NUCLEOTIDE SEQUENCE [LARGE SCALE GENOMIC DNA]</scope>
    <source>
        <strain evidence="1 2">BT290</strain>
    </source>
</reference>
<sequence length="90" mass="10683">MIQDDDVPLCIMPDFDDTLQRLSDLFMAYKTCRRRTCRWHESCQGGFGPPCYLHQRNLFADAVRYELDDYRAYWTAQRRRAKARTPSGSQ</sequence>
<organism evidence="1 2">
    <name type="scientific">Microvirga terrestris</name>
    <dbReference type="NCBI Taxonomy" id="2791024"/>
    <lineage>
        <taxon>Bacteria</taxon>
        <taxon>Pseudomonadati</taxon>
        <taxon>Pseudomonadota</taxon>
        <taxon>Alphaproteobacteria</taxon>
        <taxon>Hyphomicrobiales</taxon>
        <taxon>Methylobacteriaceae</taxon>
        <taxon>Microvirga</taxon>
    </lineage>
</organism>
<evidence type="ECO:0000313" key="2">
    <source>
        <dbReference type="Proteomes" id="UP000611708"/>
    </source>
</evidence>
<keyword evidence="2" id="KW-1185">Reference proteome</keyword>
<gene>
    <name evidence="1" type="ORF">I2H36_00165</name>
</gene>
<dbReference type="Proteomes" id="UP000611708">
    <property type="component" value="Unassembled WGS sequence"/>
</dbReference>
<protein>
    <submittedName>
        <fullName evidence="1">Uncharacterized protein</fullName>
    </submittedName>
</protein>
<proteinExistence type="predicted"/>
<name>A0ABS0HLT7_9HYPH</name>